<reference evidence="13" key="1">
    <citation type="submission" date="2025-08" db="UniProtKB">
        <authorList>
            <consortium name="RefSeq"/>
        </authorList>
    </citation>
    <scope>IDENTIFICATION</scope>
</reference>
<evidence type="ECO:0000256" key="3">
    <source>
        <dbReference type="ARBA" id="ARBA00022475"/>
    </source>
</evidence>
<evidence type="ECO:0000256" key="1">
    <source>
        <dbReference type="ARBA" id="ARBA00004651"/>
    </source>
</evidence>
<feature type="transmembrane region" description="Helical" evidence="8">
    <location>
        <begin position="378"/>
        <end position="400"/>
    </location>
</feature>
<comment type="similarity">
    <text evidence="2 8">Belongs to the organo anion transporter (TC 2.A.60) family.</text>
</comment>
<dbReference type="PANTHER" id="PTHR11388:SF100">
    <property type="entry name" value="SOLUTE CARRIER ORGANIC ANION TRANSPORTER FAMILY MEMBER 4A1"/>
    <property type="match status" value="1"/>
</dbReference>
<evidence type="ECO:0000256" key="7">
    <source>
        <dbReference type="ARBA" id="ARBA00023157"/>
    </source>
</evidence>
<feature type="transmembrane region" description="Helical" evidence="8">
    <location>
        <begin position="219"/>
        <end position="246"/>
    </location>
</feature>
<feature type="transmembrane region" description="Helical" evidence="8">
    <location>
        <begin position="342"/>
        <end position="366"/>
    </location>
</feature>
<keyword evidence="12" id="KW-1185">Reference proteome</keyword>
<name>A0A8B7XQ88_ACAPL</name>
<accession>A0A8B7XQ88</accession>
<evidence type="ECO:0000256" key="9">
    <source>
        <dbReference type="SAM" id="MobiDB-lite"/>
    </source>
</evidence>
<dbReference type="InterPro" id="IPR036259">
    <property type="entry name" value="MFS_trans_sf"/>
</dbReference>
<keyword evidence="3" id="KW-1003">Cell membrane</keyword>
<dbReference type="InterPro" id="IPR036058">
    <property type="entry name" value="Kazal_dom_sf"/>
</dbReference>
<evidence type="ECO:0000259" key="10">
    <source>
        <dbReference type="PROSITE" id="PS50850"/>
    </source>
</evidence>
<feature type="transmembrane region" description="Helical" evidence="8">
    <location>
        <begin position="181"/>
        <end position="207"/>
    </location>
</feature>
<evidence type="ECO:0000313" key="12">
    <source>
        <dbReference type="Proteomes" id="UP000694845"/>
    </source>
</evidence>
<keyword evidence="4 8" id="KW-0812">Transmembrane</keyword>
<dbReference type="PROSITE" id="PS51465">
    <property type="entry name" value="KAZAL_2"/>
    <property type="match status" value="1"/>
</dbReference>
<feature type="transmembrane region" description="Helical" evidence="8">
    <location>
        <begin position="412"/>
        <end position="431"/>
    </location>
</feature>
<dbReference type="Pfam" id="PF07648">
    <property type="entry name" value="Kazal_2"/>
    <property type="match status" value="1"/>
</dbReference>
<evidence type="ECO:0000256" key="8">
    <source>
        <dbReference type="RuleBase" id="RU362056"/>
    </source>
</evidence>
<evidence type="ECO:0000256" key="4">
    <source>
        <dbReference type="ARBA" id="ARBA00022692"/>
    </source>
</evidence>
<comment type="subcellular location">
    <subcellularLocation>
        <location evidence="1 8">Cell membrane</location>
        <topology evidence="1 8">Multi-pass membrane protein</topology>
    </subcellularLocation>
</comment>
<dbReference type="InterPro" id="IPR020846">
    <property type="entry name" value="MFS_dom"/>
</dbReference>
<dbReference type="GO" id="GO:0015347">
    <property type="term" value="F:sodium-independent organic anion transmembrane transporter activity"/>
    <property type="evidence" value="ECO:0007669"/>
    <property type="project" value="TreeGrafter"/>
</dbReference>
<dbReference type="InterPro" id="IPR002350">
    <property type="entry name" value="Kazal_dom"/>
</dbReference>
<dbReference type="InterPro" id="IPR004156">
    <property type="entry name" value="OATP"/>
</dbReference>
<dbReference type="KEGG" id="aplc:110974709"/>
<dbReference type="GeneID" id="110974709"/>
<keyword evidence="8" id="KW-0406">Ion transport</keyword>
<evidence type="ECO:0000256" key="6">
    <source>
        <dbReference type="ARBA" id="ARBA00023136"/>
    </source>
</evidence>
<feature type="domain" description="Kazal-like" evidence="11">
    <location>
        <begin position="454"/>
        <end position="508"/>
    </location>
</feature>
<dbReference type="Gene3D" id="1.20.1250.20">
    <property type="entry name" value="MFS general substrate transporter like domains"/>
    <property type="match status" value="2"/>
</dbReference>
<feature type="transmembrane region" description="Helical" evidence="8">
    <location>
        <begin position="266"/>
        <end position="289"/>
    </location>
</feature>
<feature type="domain" description="Major facilitator superfamily (MFS) profile" evidence="10">
    <location>
        <begin position="54"/>
        <end position="641"/>
    </location>
</feature>
<protein>
    <recommendedName>
        <fullName evidence="8">Solute carrier organic anion transporter family member</fullName>
    </recommendedName>
</protein>
<dbReference type="GO" id="GO:0043252">
    <property type="term" value="P:sodium-independent organic anion transport"/>
    <property type="evidence" value="ECO:0007669"/>
    <property type="project" value="TreeGrafter"/>
</dbReference>
<dbReference type="OrthoDB" id="5062115at2759"/>
<dbReference type="AlphaFoldDB" id="A0A8B7XQ88"/>
<dbReference type="PANTHER" id="PTHR11388">
    <property type="entry name" value="ORGANIC ANION TRANSPORTER"/>
    <property type="match status" value="1"/>
</dbReference>
<feature type="region of interest" description="Disordered" evidence="9">
    <location>
        <begin position="1"/>
        <end position="30"/>
    </location>
</feature>
<evidence type="ECO:0000256" key="2">
    <source>
        <dbReference type="ARBA" id="ARBA00009657"/>
    </source>
</evidence>
<dbReference type="PROSITE" id="PS50850">
    <property type="entry name" value="MFS"/>
    <property type="match status" value="1"/>
</dbReference>
<feature type="transmembrane region" description="Helical" evidence="8">
    <location>
        <begin position="619"/>
        <end position="639"/>
    </location>
</feature>
<keyword evidence="6 8" id="KW-0472">Membrane</keyword>
<comment type="caution">
    <text evidence="8">Lacks conserved residue(s) required for the propagation of feature annotation.</text>
</comment>
<dbReference type="GO" id="GO:0016323">
    <property type="term" value="C:basolateral plasma membrane"/>
    <property type="evidence" value="ECO:0007669"/>
    <property type="project" value="TreeGrafter"/>
</dbReference>
<dbReference type="GO" id="GO:0006811">
    <property type="term" value="P:monoatomic ion transport"/>
    <property type="evidence" value="ECO:0007669"/>
    <property type="project" value="UniProtKB-KW"/>
</dbReference>
<gene>
    <name evidence="13" type="primary">LOC110974709</name>
</gene>
<feature type="transmembrane region" description="Helical" evidence="8">
    <location>
        <begin position="119"/>
        <end position="138"/>
    </location>
</feature>
<dbReference type="SUPFAM" id="SSF103473">
    <property type="entry name" value="MFS general substrate transporter"/>
    <property type="match status" value="1"/>
</dbReference>
<dbReference type="Pfam" id="PF03137">
    <property type="entry name" value="OATP"/>
    <property type="match status" value="1"/>
</dbReference>
<dbReference type="NCBIfam" id="TIGR00805">
    <property type="entry name" value="oat"/>
    <property type="match status" value="1"/>
</dbReference>
<organism evidence="12 13">
    <name type="scientific">Acanthaster planci</name>
    <name type="common">Crown-of-thorns starfish</name>
    <dbReference type="NCBI Taxonomy" id="133434"/>
    <lineage>
        <taxon>Eukaryota</taxon>
        <taxon>Metazoa</taxon>
        <taxon>Echinodermata</taxon>
        <taxon>Eleutherozoa</taxon>
        <taxon>Asterozoa</taxon>
        <taxon>Asteroidea</taxon>
        <taxon>Valvatacea</taxon>
        <taxon>Valvatida</taxon>
        <taxon>Acanthasteridae</taxon>
        <taxon>Acanthaster</taxon>
    </lineage>
</organism>
<feature type="transmembrane region" description="Helical" evidence="8">
    <location>
        <begin position="93"/>
        <end position="112"/>
    </location>
</feature>
<evidence type="ECO:0000313" key="13">
    <source>
        <dbReference type="RefSeq" id="XP_022082201.1"/>
    </source>
</evidence>
<keyword evidence="8" id="KW-0813">Transport</keyword>
<feature type="transmembrane region" description="Helical" evidence="8">
    <location>
        <begin position="530"/>
        <end position="556"/>
    </location>
</feature>
<proteinExistence type="inferred from homology"/>
<evidence type="ECO:0000259" key="11">
    <source>
        <dbReference type="PROSITE" id="PS51465"/>
    </source>
</evidence>
<dbReference type="RefSeq" id="XP_022082201.1">
    <property type="nucleotide sequence ID" value="XM_022226509.1"/>
</dbReference>
<dbReference type="Proteomes" id="UP000694845">
    <property type="component" value="Unplaced"/>
</dbReference>
<keyword evidence="5 8" id="KW-1133">Transmembrane helix</keyword>
<keyword evidence="7" id="KW-1015">Disulfide bond</keyword>
<evidence type="ECO:0000256" key="5">
    <source>
        <dbReference type="ARBA" id="ARBA00022989"/>
    </source>
</evidence>
<feature type="transmembrane region" description="Helical" evidence="8">
    <location>
        <begin position="53"/>
        <end position="73"/>
    </location>
</feature>
<dbReference type="SUPFAM" id="SSF100895">
    <property type="entry name" value="Kazal-type serine protease inhibitors"/>
    <property type="match status" value="1"/>
</dbReference>
<sequence length="659" mass="71112">MSNNKQLPTLKDGTGFSDISKKGGEDEPGEIRTSCGWFSWRPSCLRCFASPRWLLATICAYVFFQSMAVNGLVDGSLASLQRRFELSSFQTGLLPALYDVVAAVLGVLLAYAGNKRNKARLLTMGTIFIGIGNVVYALPHFTTGLYAYSDDNSTDTCRSTGDDLPTAAPDDKSTIAALSGYLGVFILSQVLFGIGGTMGYSIGFAFVDESVTSKMAGMYLGILSACATLGPALGLVIAGVLLSLYTDFHAIEGGLTIDPSSEQWVGAWWLGFIFTALTSVIIAVPLSCFPHELPDTQTIREQRESQAHAMTDRAGKTSHEHFGKSWRDFPAALKVMLKNPTFMAVAISQAADGLLLTGVGTFLPIYLENQYGLSSGTANIIVGAQVCTAGCGSLFLGGWLLKRFRLKVRGMLRFIMIVITANALSLLTVFLTCPEIPLAGVYQHYANDSSISVVHLDDPCNDGCQCSTTPYSPVCGSNDVMYFSPCFAGCQAQVVGDKTVYTDCTCVSTYNNSSDSTAVPGRCGTYCTRMYILIGCLFIITATTFLDRVAAVNAVLRCIPDGQQSFGLGMYGFISRLFGSLPGPIIFGSIIDATCTLWHEEGGRRGQCWFHNRSDLSLYLVLFALALKTTAFISTFVGYKLYRPPESDEEPQTEGECLD</sequence>